<evidence type="ECO:0000313" key="1">
    <source>
        <dbReference type="EMBL" id="MED6235531.1"/>
    </source>
</evidence>
<proteinExistence type="predicted"/>
<dbReference type="Proteomes" id="UP001345963">
    <property type="component" value="Unassembled WGS sequence"/>
</dbReference>
<dbReference type="EMBL" id="JAHUTI010010551">
    <property type="protein sequence ID" value="MED6235531.1"/>
    <property type="molecule type" value="Genomic_DNA"/>
</dbReference>
<comment type="caution">
    <text evidence="1">The sequence shown here is derived from an EMBL/GenBank/DDBJ whole genome shotgun (WGS) entry which is preliminary data.</text>
</comment>
<protein>
    <recommendedName>
        <fullName evidence="3">Secreted protein</fullName>
    </recommendedName>
</protein>
<accession>A0ABU7ACK8</accession>
<organism evidence="1 2">
    <name type="scientific">Ataeniobius toweri</name>
    <dbReference type="NCBI Taxonomy" id="208326"/>
    <lineage>
        <taxon>Eukaryota</taxon>
        <taxon>Metazoa</taxon>
        <taxon>Chordata</taxon>
        <taxon>Craniata</taxon>
        <taxon>Vertebrata</taxon>
        <taxon>Euteleostomi</taxon>
        <taxon>Actinopterygii</taxon>
        <taxon>Neopterygii</taxon>
        <taxon>Teleostei</taxon>
        <taxon>Neoteleostei</taxon>
        <taxon>Acanthomorphata</taxon>
        <taxon>Ovalentaria</taxon>
        <taxon>Atherinomorphae</taxon>
        <taxon>Cyprinodontiformes</taxon>
        <taxon>Goodeidae</taxon>
        <taxon>Ataeniobius</taxon>
    </lineage>
</organism>
<sequence>MSLQKPPSLSQVFCRFLPGFSCILVPFIFPSTLKSCPAATEEKHPRASYCQHRFTLCRVKFFTTCSFAGQQVLPQFLPAKEEHPRSMMEPQPCFMVGTLCSGHYVSCFACRPKSSILVSSDQSTFIHMSVINYGFKLDSWHFATVGQRPVDRFSHLSCGSLQLLQS</sequence>
<keyword evidence="2" id="KW-1185">Reference proteome</keyword>
<name>A0ABU7ACK8_9TELE</name>
<reference evidence="1 2" key="1">
    <citation type="submission" date="2021-07" db="EMBL/GenBank/DDBJ databases">
        <authorList>
            <person name="Palmer J.M."/>
        </authorList>
    </citation>
    <scope>NUCLEOTIDE SEQUENCE [LARGE SCALE GENOMIC DNA]</scope>
    <source>
        <strain evidence="1 2">AT_MEX2019</strain>
        <tissue evidence="1">Muscle</tissue>
    </source>
</reference>
<gene>
    <name evidence="1" type="ORF">ATANTOWER_028446</name>
</gene>
<evidence type="ECO:0008006" key="3">
    <source>
        <dbReference type="Google" id="ProtNLM"/>
    </source>
</evidence>
<evidence type="ECO:0000313" key="2">
    <source>
        <dbReference type="Proteomes" id="UP001345963"/>
    </source>
</evidence>